<dbReference type="Pfam" id="PF00226">
    <property type="entry name" value="DnaJ"/>
    <property type="match status" value="1"/>
</dbReference>
<dbReference type="InterPro" id="IPR007872">
    <property type="entry name" value="DPH_MB_dom"/>
</dbReference>
<keyword evidence="3" id="KW-0862">Zinc</keyword>
<dbReference type="Proteomes" id="UP001153737">
    <property type="component" value="Chromosome 3"/>
</dbReference>
<evidence type="ECO:0000256" key="1">
    <source>
        <dbReference type="ARBA" id="ARBA00006169"/>
    </source>
</evidence>
<dbReference type="AlphaFoldDB" id="A0A9P0DK54"/>
<dbReference type="CDD" id="cd06257">
    <property type="entry name" value="DnaJ"/>
    <property type="match status" value="1"/>
</dbReference>
<name>A0A9P0DK54_PHACE</name>
<dbReference type="Gene3D" id="1.10.287.110">
    <property type="entry name" value="DnaJ domain"/>
    <property type="match status" value="1"/>
</dbReference>
<dbReference type="InterPro" id="IPR036671">
    <property type="entry name" value="DPH_MB_sf"/>
</dbReference>
<feature type="domain" description="J" evidence="5">
    <location>
        <begin position="19"/>
        <end position="87"/>
    </location>
</feature>
<dbReference type="InterPro" id="IPR001623">
    <property type="entry name" value="DnaJ_domain"/>
</dbReference>
<sequence length="150" mass="17382">MNMEDKQEFTPSSQQCEQSFYSILGCDQDATFDELKHNYQILVKKHHPDKQTQEGIDFISDDKFVMIDKAFKTLKDEKARKEYDASLLHGSFDNSSLIYAEIEKKDLNFVMGVFYFTCRCGDNIEITEDIIEEGECIVECSECTNCILIK</sequence>
<dbReference type="PANTHER" id="PTHR45255:SF1">
    <property type="entry name" value="DNAJ HOMOLOG SUBFAMILY C MEMBER 24"/>
    <property type="match status" value="1"/>
</dbReference>
<comment type="similarity">
    <text evidence="1">Belongs to the DPH4 family.</text>
</comment>
<gene>
    <name evidence="7" type="ORF">PHAECO_LOCUS7719</name>
</gene>
<dbReference type="PROSITE" id="PS51074">
    <property type="entry name" value="DPH_MB"/>
    <property type="match status" value="1"/>
</dbReference>
<dbReference type="OrthoDB" id="694479at2759"/>
<reference evidence="7" key="1">
    <citation type="submission" date="2022-01" db="EMBL/GenBank/DDBJ databases">
        <authorList>
            <person name="King R."/>
        </authorList>
    </citation>
    <scope>NUCLEOTIDE SEQUENCE</scope>
</reference>
<dbReference type="SMART" id="SM00271">
    <property type="entry name" value="DnaJ"/>
    <property type="match status" value="1"/>
</dbReference>
<evidence type="ECO:0000256" key="3">
    <source>
        <dbReference type="ARBA" id="ARBA00022833"/>
    </source>
</evidence>
<protein>
    <submittedName>
        <fullName evidence="7">Uncharacterized protein</fullName>
    </submittedName>
</protein>
<keyword evidence="8" id="KW-1185">Reference proteome</keyword>
<organism evidence="7 8">
    <name type="scientific">Phaedon cochleariae</name>
    <name type="common">Mustard beetle</name>
    <dbReference type="NCBI Taxonomy" id="80249"/>
    <lineage>
        <taxon>Eukaryota</taxon>
        <taxon>Metazoa</taxon>
        <taxon>Ecdysozoa</taxon>
        <taxon>Arthropoda</taxon>
        <taxon>Hexapoda</taxon>
        <taxon>Insecta</taxon>
        <taxon>Pterygota</taxon>
        <taxon>Neoptera</taxon>
        <taxon>Endopterygota</taxon>
        <taxon>Coleoptera</taxon>
        <taxon>Polyphaga</taxon>
        <taxon>Cucujiformia</taxon>
        <taxon>Chrysomeloidea</taxon>
        <taxon>Chrysomelidae</taxon>
        <taxon>Chrysomelinae</taxon>
        <taxon>Chrysomelini</taxon>
        <taxon>Phaedon</taxon>
    </lineage>
</organism>
<dbReference type="PROSITE" id="PS50076">
    <property type="entry name" value="DNAJ_2"/>
    <property type="match status" value="1"/>
</dbReference>
<reference evidence="7" key="2">
    <citation type="submission" date="2022-10" db="EMBL/GenBank/DDBJ databases">
        <authorList>
            <consortium name="ENA_rothamsted_submissions"/>
            <consortium name="culmorum"/>
            <person name="King R."/>
        </authorList>
    </citation>
    <scope>NUCLEOTIDE SEQUENCE</scope>
</reference>
<dbReference type="SUPFAM" id="SSF46565">
    <property type="entry name" value="Chaperone J-domain"/>
    <property type="match status" value="1"/>
</dbReference>
<dbReference type="Gene3D" id="3.10.660.10">
    <property type="entry name" value="DPH Zinc finger"/>
    <property type="match status" value="1"/>
</dbReference>
<keyword evidence="4" id="KW-0408">Iron</keyword>
<feature type="domain" description="DPH-type MB" evidence="6">
    <location>
        <begin position="96"/>
        <end position="150"/>
    </location>
</feature>
<dbReference type="GO" id="GO:0008198">
    <property type="term" value="F:ferrous iron binding"/>
    <property type="evidence" value="ECO:0007669"/>
    <property type="project" value="TreeGrafter"/>
</dbReference>
<dbReference type="Pfam" id="PF05207">
    <property type="entry name" value="Zn_ribbon_CSL"/>
    <property type="match status" value="1"/>
</dbReference>
<dbReference type="PRINTS" id="PR00625">
    <property type="entry name" value="JDOMAIN"/>
</dbReference>
<dbReference type="GO" id="GO:0001671">
    <property type="term" value="F:ATPase activator activity"/>
    <property type="evidence" value="ECO:0007669"/>
    <property type="project" value="TreeGrafter"/>
</dbReference>
<dbReference type="PANTHER" id="PTHR45255">
    <property type="entry name" value="DNAJ HOMOLOG SUBFAMILY C MEMBER 24"/>
    <property type="match status" value="1"/>
</dbReference>
<dbReference type="EMBL" id="OU896709">
    <property type="protein sequence ID" value="CAH1159457.1"/>
    <property type="molecule type" value="Genomic_DNA"/>
</dbReference>
<dbReference type="InterPro" id="IPR036869">
    <property type="entry name" value="J_dom_sf"/>
</dbReference>
<dbReference type="SUPFAM" id="SSF144217">
    <property type="entry name" value="CSL zinc finger"/>
    <property type="match status" value="1"/>
</dbReference>
<evidence type="ECO:0000313" key="8">
    <source>
        <dbReference type="Proteomes" id="UP001153737"/>
    </source>
</evidence>
<accession>A0A9P0DK54</accession>
<proteinExistence type="inferred from homology"/>
<evidence type="ECO:0000256" key="2">
    <source>
        <dbReference type="ARBA" id="ARBA00022723"/>
    </source>
</evidence>
<evidence type="ECO:0000313" key="7">
    <source>
        <dbReference type="EMBL" id="CAH1159457.1"/>
    </source>
</evidence>
<evidence type="ECO:0000259" key="6">
    <source>
        <dbReference type="PROSITE" id="PS51074"/>
    </source>
</evidence>
<keyword evidence="2" id="KW-0479">Metal-binding</keyword>
<evidence type="ECO:0000259" key="5">
    <source>
        <dbReference type="PROSITE" id="PS50076"/>
    </source>
</evidence>
<evidence type="ECO:0000256" key="4">
    <source>
        <dbReference type="ARBA" id="ARBA00023004"/>
    </source>
</evidence>